<reference evidence="4 5" key="1">
    <citation type="journal article" date="2011" name="Front. Microbiol.">
        <title>Genomic signatures of strain selection and enhancement in Bacillus atrophaeus var. globigii, a historical biowarfare simulant.</title>
        <authorList>
            <person name="Gibbons H.S."/>
            <person name="Broomall S.M."/>
            <person name="McNew L.A."/>
            <person name="Daligault H."/>
            <person name="Chapman C."/>
            <person name="Bruce D."/>
            <person name="Karavis M."/>
            <person name="Krepps M."/>
            <person name="McGregor P.A."/>
            <person name="Hong C."/>
            <person name="Park K.H."/>
            <person name="Akmal A."/>
            <person name="Feldman A."/>
            <person name="Lin J.S."/>
            <person name="Chang W.E."/>
            <person name="Higgs B.W."/>
            <person name="Demirev P."/>
            <person name="Lindquist J."/>
            <person name="Liem A."/>
            <person name="Fochler E."/>
            <person name="Read T.D."/>
            <person name="Tapia R."/>
            <person name="Johnson S."/>
            <person name="Bishop-Lilly K.A."/>
            <person name="Detter C."/>
            <person name="Han C."/>
            <person name="Sozhamannan S."/>
            <person name="Rosenzweig C.N."/>
            <person name="Skowronski E.W."/>
        </authorList>
    </citation>
    <scope>NUCLEOTIDE SEQUENCE [LARGE SCALE GENOMIC DNA]</scope>
    <source>
        <strain evidence="4 5">GYP-17</strain>
    </source>
</reference>
<comment type="caution">
    <text evidence="4">The sequence shown here is derived from an EMBL/GenBank/DDBJ whole genome shotgun (WGS) entry which is preliminary data.</text>
</comment>
<dbReference type="PROSITE" id="PS50076">
    <property type="entry name" value="DNAJ_2"/>
    <property type="match status" value="1"/>
</dbReference>
<dbReference type="OrthoDB" id="9782583at2"/>
<keyword evidence="1" id="KW-0143">Chaperone</keyword>
<sequence>MFGRLLGALFGFAVGRVFGAILGFLMGWWFDALANERAQAHRADKAKRTEKTAQNAKSVRTIDEIYEFFDVRPDDTDRAIKKAYHRKMKACHPDRVAAQGEAARQAAKEASQEVQDLYEKLMRHRAQNGAGQ</sequence>
<keyword evidence="2" id="KW-0175">Coiled coil</keyword>
<gene>
    <name evidence="4" type="ORF">CWE11_09445</name>
</gene>
<dbReference type="InterPro" id="IPR036869">
    <property type="entry name" value="J_dom_sf"/>
</dbReference>
<dbReference type="RefSeq" id="WP_126777366.1">
    <property type="nucleotide sequence ID" value="NZ_PIPM01000010.1"/>
</dbReference>
<dbReference type="Pfam" id="PF00226">
    <property type="entry name" value="DnaJ"/>
    <property type="match status" value="1"/>
</dbReference>
<evidence type="ECO:0000313" key="5">
    <source>
        <dbReference type="Proteomes" id="UP000288405"/>
    </source>
</evidence>
<evidence type="ECO:0000259" key="3">
    <source>
        <dbReference type="PROSITE" id="PS50076"/>
    </source>
</evidence>
<dbReference type="SMART" id="SM00271">
    <property type="entry name" value="DnaJ"/>
    <property type="match status" value="1"/>
</dbReference>
<evidence type="ECO:0000313" key="4">
    <source>
        <dbReference type="EMBL" id="RUO30171.1"/>
    </source>
</evidence>
<proteinExistence type="predicted"/>
<protein>
    <recommendedName>
        <fullName evidence="3">J domain-containing protein</fullName>
    </recommendedName>
</protein>
<accession>A0A432WCG7</accession>
<feature type="domain" description="J" evidence="3">
    <location>
        <begin position="64"/>
        <end position="126"/>
    </location>
</feature>
<dbReference type="CDD" id="cd06257">
    <property type="entry name" value="DnaJ"/>
    <property type="match status" value="1"/>
</dbReference>
<dbReference type="Gene3D" id="1.10.287.110">
    <property type="entry name" value="DnaJ domain"/>
    <property type="match status" value="1"/>
</dbReference>
<feature type="coiled-coil region" evidence="2">
    <location>
        <begin position="100"/>
        <end position="127"/>
    </location>
</feature>
<dbReference type="AlphaFoldDB" id="A0A432WCG7"/>
<keyword evidence="5" id="KW-1185">Reference proteome</keyword>
<dbReference type="EMBL" id="PIPM01000010">
    <property type="protein sequence ID" value="RUO30171.1"/>
    <property type="molecule type" value="Genomic_DNA"/>
</dbReference>
<organism evidence="4 5">
    <name type="scientific">Aliidiomarina sanyensis</name>
    <dbReference type="NCBI Taxonomy" id="1249555"/>
    <lineage>
        <taxon>Bacteria</taxon>
        <taxon>Pseudomonadati</taxon>
        <taxon>Pseudomonadota</taxon>
        <taxon>Gammaproteobacteria</taxon>
        <taxon>Alteromonadales</taxon>
        <taxon>Idiomarinaceae</taxon>
        <taxon>Aliidiomarina</taxon>
    </lineage>
</organism>
<dbReference type="Proteomes" id="UP000288405">
    <property type="component" value="Unassembled WGS sequence"/>
</dbReference>
<evidence type="ECO:0000256" key="1">
    <source>
        <dbReference type="ARBA" id="ARBA00023186"/>
    </source>
</evidence>
<name>A0A432WCG7_9GAMM</name>
<dbReference type="InterPro" id="IPR001623">
    <property type="entry name" value="DnaJ_domain"/>
</dbReference>
<dbReference type="SUPFAM" id="SSF46565">
    <property type="entry name" value="Chaperone J-domain"/>
    <property type="match status" value="1"/>
</dbReference>
<evidence type="ECO:0000256" key="2">
    <source>
        <dbReference type="SAM" id="Coils"/>
    </source>
</evidence>